<dbReference type="RefSeq" id="WP_037250547.1">
    <property type="nucleotide sequence ID" value="NZ_QHKI01000033.1"/>
</dbReference>
<dbReference type="PANTHER" id="PTHR43133">
    <property type="entry name" value="RNA POLYMERASE ECF-TYPE SIGMA FACTO"/>
    <property type="match status" value="1"/>
</dbReference>
<dbReference type="Pfam" id="PF08281">
    <property type="entry name" value="Sigma70_r4_2"/>
    <property type="match status" value="1"/>
</dbReference>
<dbReference type="Gene3D" id="1.10.1740.10">
    <property type="match status" value="1"/>
</dbReference>
<keyword evidence="5 6" id="KW-0804">Transcription</keyword>
<sequence>MSDQWFAELYEASYRRIVVATYGLVGDLGEAEELAQEAFAIAYDRRRRVRATDNPEAWLYTVAINLARRRWRRRNTLDRLLRRETPMQPVESPDSWAGEHLELHAAIKKLSYEHRAVVVLHYLADMPVDEVAATLDIPVGTVKSRLARARAALATTLGVHREVENA</sequence>
<name>A0A428Z299_KIBAR</name>
<dbReference type="GO" id="GO:0003677">
    <property type="term" value="F:DNA binding"/>
    <property type="evidence" value="ECO:0007669"/>
    <property type="project" value="UniProtKB-KW"/>
</dbReference>
<dbReference type="InterPro" id="IPR014325">
    <property type="entry name" value="RNA_pol_sigma-E_actinobac"/>
</dbReference>
<dbReference type="NCBIfam" id="TIGR02983">
    <property type="entry name" value="SigE-fam_strep"/>
    <property type="match status" value="1"/>
</dbReference>
<evidence type="ECO:0000313" key="9">
    <source>
        <dbReference type="EMBL" id="RSM79410.1"/>
    </source>
</evidence>
<keyword evidence="4 6" id="KW-0238">DNA-binding</keyword>
<reference evidence="9 10" key="1">
    <citation type="submission" date="2018-05" db="EMBL/GenBank/DDBJ databases">
        <title>Evolution of GPA BGCs.</title>
        <authorList>
            <person name="Waglechner N."/>
            <person name="Wright G.D."/>
        </authorList>
    </citation>
    <scope>NUCLEOTIDE SEQUENCE [LARGE SCALE GENOMIC DNA]</scope>
    <source>
        <strain evidence="9 10">A82846</strain>
    </source>
</reference>
<proteinExistence type="inferred from homology"/>
<dbReference type="Gene3D" id="1.10.10.10">
    <property type="entry name" value="Winged helix-like DNA-binding domain superfamily/Winged helix DNA-binding domain"/>
    <property type="match status" value="1"/>
</dbReference>
<keyword evidence="2 6" id="KW-0805">Transcription regulation</keyword>
<evidence type="ECO:0000256" key="1">
    <source>
        <dbReference type="ARBA" id="ARBA00010641"/>
    </source>
</evidence>
<dbReference type="InterPro" id="IPR013249">
    <property type="entry name" value="RNA_pol_sigma70_r4_t2"/>
</dbReference>
<dbReference type="PANTHER" id="PTHR43133:SF50">
    <property type="entry name" value="ECF RNA POLYMERASE SIGMA FACTOR SIGM"/>
    <property type="match status" value="1"/>
</dbReference>
<dbReference type="SUPFAM" id="SSF88659">
    <property type="entry name" value="Sigma3 and sigma4 domains of RNA polymerase sigma factors"/>
    <property type="match status" value="1"/>
</dbReference>
<evidence type="ECO:0000256" key="6">
    <source>
        <dbReference type="RuleBase" id="RU000716"/>
    </source>
</evidence>
<dbReference type="PROSITE" id="PS01063">
    <property type="entry name" value="SIGMA70_ECF"/>
    <property type="match status" value="1"/>
</dbReference>
<evidence type="ECO:0000256" key="4">
    <source>
        <dbReference type="ARBA" id="ARBA00023125"/>
    </source>
</evidence>
<dbReference type="Proteomes" id="UP000287547">
    <property type="component" value="Unassembled WGS sequence"/>
</dbReference>
<dbReference type="SUPFAM" id="SSF88946">
    <property type="entry name" value="Sigma2 domain of RNA polymerase sigma factors"/>
    <property type="match status" value="1"/>
</dbReference>
<dbReference type="GO" id="GO:0016987">
    <property type="term" value="F:sigma factor activity"/>
    <property type="evidence" value="ECO:0007669"/>
    <property type="project" value="UniProtKB-KW"/>
</dbReference>
<keyword evidence="3 6" id="KW-0731">Sigma factor</keyword>
<organism evidence="9 10">
    <name type="scientific">Kibdelosporangium aridum</name>
    <dbReference type="NCBI Taxonomy" id="2030"/>
    <lineage>
        <taxon>Bacteria</taxon>
        <taxon>Bacillati</taxon>
        <taxon>Actinomycetota</taxon>
        <taxon>Actinomycetes</taxon>
        <taxon>Pseudonocardiales</taxon>
        <taxon>Pseudonocardiaceae</taxon>
        <taxon>Kibdelosporangium</taxon>
    </lineage>
</organism>
<dbReference type="EMBL" id="QHKI01000033">
    <property type="protein sequence ID" value="RSM79410.1"/>
    <property type="molecule type" value="Genomic_DNA"/>
</dbReference>
<evidence type="ECO:0000259" key="8">
    <source>
        <dbReference type="Pfam" id="PF08281"/>
    </source>
</evidence>
<dbReference type="AlphaFoldDB" id="A0A428Z299"/>
<dbReference type="GO" id="GO:0006352">
    <property type="term" value="P:DNA-templated transcription initiation"/>
    <property type="evidence" value="ECO:0007669"/>
    <property type="project" value="InterPro"/>
</dbReference>
<dbReference type="NCBIfam" id="TIGR02937">
    <property type="entry name" value="sigma70-ECF"/>
    <property type="match status" value="1"/>
</dbReference>
<dbReference type="InterPro" id="IPR000838">
    <property type="entry name" value="RNA_pol_sigma70_ECF_CS"/>
</dbReference>
<dbReference type="InterPro" id="IPR013325">
    <property type="entry name" value="RNA_pol_sigma_r2"/>
</dbReference>
<evidence type="ECO:0000256" key="2">
    <source>
        <dbReference type="ARBA" id="ARBA00023015"/>
    </source>
</evidence>
<dbReference type="OrthoDB" id="3777963at2"/>
<dbReference type="Pfam" id="PF04542">
    <property type="entry name" value="Sigma70_r2"/>
    <property type="match status" value="1"/>
</dbReference>
<feature type="domain" description="RNA polymerase sigma factor 70 region 4 type 2" evidence="8">
    <location>
        <begin position="101"/>
        <end position="153"/>
    </location>
</feature>
<feature type="domain" description="RNA polymerase sigma-70 region 2" evidence="7">
    <location>
        <begin position="9"/>
        <end position="75"/>
    </location>
</feature>
<dbReference type="InterPro" id="IPR039425">
    <property type="entry name" value="RNA_pol_sigma-70-like"/>
</dbReference>
<evidence type="ECO:0000259" key="7">
    <source>
        <dbReference type="Pfam" id="PF04542"/>
    </source>
</evidence>
<dbReference type="GO" id="GO:0006950">
    <property type="term" value="P:response to stress"/>
    <property type="evidence" value="ECO:0007669"/>
    <property type="project" value="UniProtKB-ARBA"/>
</dbReference>
<comment type="similarity">
    <text evidence="1 6">Belongs to the sigma-70 factor family. ECF subfamily.</text>
</comment>
<accession>A0A428Z299</accession>
<evidence type="ECO:0000256" key="3">
    <source>
        <dbReference type="ARBA" id="ARBA00023082"/>
    </source>
</evidence>
<gene>
    <name evidence="9" type="ORF">DMH04_32195</name>
</gene>
<dbReference type="InterPro" id="IPR014284">
    <property type="entry name" value="RNA_pol_sigma-70_dom"/>
</dbReference>
<dbReference type="InterPro" id="IPR007627">
    <property type="entry name" value="RNA_pol_sigma70_r2"/>
</dbReference>
<dbReference type="InterPro" id="IPR013324">
    <property type="entry name" value="RNA_pol_sigma_r3/r4-like"/>
</dbReference>
<dbReference type="InterPro" id="IPR036388">
    <property type="entry name" value="WH-like_DNA-bd_sf"/>
</dbReference>
<comment type="caution">
    <text evidence="9">The sequence shown here is derived from an EMBL/GenBank/DDBJ whole genome shotgun (WGS) entry which is preliminary data.</text>
</comment>
<evidence type="ECO:0000313" key="10">
    <source>
        <dbReference type="Proteomes" id="UP000287547"/>
    </source>
</evidence>
<protein>
    <recommendedName>
        <fullName evidence="6">RNA polymerase sigma factor</fullName>
    </recommendedName>
</protein>
<evidence type="ECO:0000256" key="5">
    <source>
        <dbReference type="ARBA" id="ARBA00023163"/>
    </source>
</evidence>